<dbReference type="AlphaFoldDB" id="A0A009HPX1"/>
<organism evidence="1 2">
    <name type="scientific">Acinetobacter baumannii (strain 1295743)</name>
    <dbReference type="NCBI Taxonomy" id="1310613"/>
    <lineage>
        <taxon>Bacteria</taxon>
        <taxon>Pseudomonadati</taxon>
        <taxon>Pseudomonadota</taxon>
        <taxon>Gammaproteobacteria</taxon>
        <taxon>Moraxellales</taxon>
        <taxon>Moraxellaceae</taxon>
        <taxon>Acinetobacter</taxon>
        <taxon>Acinetobacter calcoaceticus/baumannii complex</taxon>
    </lineage>
</organism>
<dbReference type="PATRIC" id="fig|1310613.3.peg.4127"/>
<evidence type="ECO:0000313" key="2">
    <source>
        <dbReference type="Proteomes" id="UP000020595"/>
    </source>
</evidence>
<proteinExistence type="predicted"/>
<dbReference type="Proteomes" id="UP000020595">
    <property type="component" value="Unassembled WGS sequence"/>
</dbReference>
<protein>
    <submittedName>
        <fullName evidence="1">Uncharacterized protein</fullName>
    </submittedName>
</protein>
<gene>
    <name evidence="1" type="ORF">J512_4384</name>
</gene>
<evidence type="ECO:0000313" key="1">
    <source>
        <dbReference type="EMBL" id="EXB00421.1"/>
    </source>
</evidence>
<accession>A0A009HPX1</accession>
<dbReference type="EMBL" id="JEWH01000151">
    <property type="protein sequence ID" value="EXB00421.1"/>
    <property type="molecule type" value="Genomic_DNA"/>
</dbReference>
<name>A0A009HPX1_ACIB9</name>
<comment type="caution">
    <text evidence="1">The sequence shown here is derived from an EMBL/GenBank/DDBJ whole genome shotgun (WGS) entry which is preliminary data.</text>
</comment>
<sequence length="38" mass="4588">MSRILVAIHPMVESEARVKLPDLRKWVQNLVFQIYFYP</sequence>
<reference evidence="1 2" key="1">
    <citation type="submission" date="2014-02" db="EMBL/GenBank/DDBJ databases">
        <title>Comparative genomics and transcriptomics to identify genetic mechanisms underlying the emergence of carbapenem resistant Acinetobacter baumannii (CRAb).</title>
        <authorList>
            <person name="Harris A.D."/>
            <person name="Johnson K.J."/>
            <person name="George J."/>
            <person name="Shefchek K."/>
            <person name="Daugherty S.C."/>
            <person name="Parankush S."/>
            <person name="Sadzewicz L."/>
            <person name="Tallon L."/>
            <person name="Sengamalay N."/>
            <person name="Hazen T.H."/>
            <person name="Rasko D.A."/>
        </authorList>
    </citation>
    <scope>NUCLEOTIDE SEQUENCE [LARGE SCALE GENOMIC DNA]</scope>
    <source>
        <strain evidence="1 2">1295743</strain>
    </source>
</reference>